<dbReference type="SUPFAM" id="SSF56300">
    <property type="entry name" value="Metallo-dependent phosphatases"/>
    <property type="match status" value="1"/>
</dbReference>
<protein>
    <recommendedName>
        <fullName evidence="3">Calcineurin-like phosphoesterase domain-containing protein</fullName>
    </recommendedName>
</protein>
<name>A0A917HZV0_9SPHI</name>
<dbReference type="InterPro" id="IPR029052">
    <property type="entry name" value="Metallo-depent_PP-like"/>
</dbReference>
<dbReference type="SUPFAM" id="SSF49363">
    <property type="entry name" value="Purple acid phosphatase, N-terminal domain"/>
    <property type="match status" value="1"/>
</dbReference>
<dbReference type="InterPro" id="IPR008963">
    <property type="entry name" value="Purple_acid_Pase-like_N"/>
</dbReference>
<gene>
    <name evidence="4" type="ORF">GCM10007415_40430</name>
</gene>
<organism evidence="4 5">
    <name type="scientific">Parapedobacter pyrenivorans</name>
    <dbReference type="NCBI Taxonomy" id="1305674"/>
    <lineage>
        <taxon>Bacteria</taxon>
        <taxon>Pseudomonadati</taxon>
        <taxon>Bacteroidota</taxon>
        <taxon>Sphingobacteriia</taxon>
        <taxon>Sphingobacteriales</taxon>
        <taxon>Sphingobacteriaceae</taxon>
        <taxon>Parapedobacter</taxon>
    </lineage>
</organism>
<reference evidence="4" key="2">
    <citation type="submission" date="2020-09" db="EMBL/GenBank/DDBJ databases">
        <authorList>
            <person name="Sun Q."/>
            <person name="Zhou Y."/>
        </authorList>
    </citation>
    <scope>NUCLEOTIDE SEQUENCE</scope>
    <source>
        <strain evidence="4">CGMCC 1.12195</strain>
    </source>
</reference>
<dbReference type="InterPro" id="IPR004843">
    <property type="entry name" value="Calcineurin-like_PHP"/>
</dbReference>
<dbReference type="Gene3D" id="2.60.40.380">
    <property type="entry name" value="Purple acid phosphatase-like, N-terminal"/>
    <property type="match status" value="1"/>
</dbReference>
<dbReference type="GO" id="GO:0046872">
    <property type="term" value="F:metal ion binding"/>
    <property type="evidence" value="ECO:0007669"/>
    <property type="project" value="InterPro"/>
</dbReference>
<evidence type="ECO:0000259" key="3">
    <source>
        <dbReference type="Pfam" id="PF00149"/>
    </source>
</evidence>
<dbReference type="PANTHER" id="PTHR22953:SF153">
    <property type="entry name" value="PURPLE ACID PHOSPHATASE"/>
    <property type="match status" value="1"/>
</dbReference>
<keyword evidence="5" id="KW-1185">Reference proteome</keyword>
<evidence type="ECO:0000256" key="1">
    <source>
        <dbReference type="ARBA" id="ARBA00022729"/>
    </source>
</evidence>
<sequence>MYRKTVISLVCLVAFSGACFGQFRISPYLLPADSAGAVRLTWFTDEEVPGKLAVWELHAADTQYYAPASVLVKALDYSALEESERDSFPDMFRNANWKHTVVLKGLKPRATYGYQVIQGAERYTNEFAVAPEKGRRERIRFVAFADSETDPEGRHTKRPWTAGKQAPESSGRPQGLDNYLLTETAGFKANLRQIKMEKPDFIVLPGDIVQGGGYQRAWDEFFFHTAGKFDDVLGQALLLPAIGNWENFGARNGGYDPQAVFQSRAKYKAYFSLPGNGHRSYQDTYYRADYGPVTVITLDSSNGLPDSTDNDTNINISASTYPGDDLPDISRGSEQWKWAEAQLRDAHEAGQLIFVQFHHIPYSSGGHILPLTAEKSSGQAGVPMRAYTPMFKKYDVVAVICGHNESLEHSLVDGIHFWDVGIAGDGLGYSLDDLDPRRFNKYRQWVAHVDAPENWRGRQLLSGGKHYGHLVVDVVPKGTQGYEVTMTPQYIFPLTDESGQVIATETRIYDHVVTTSLRIPPVRQ</sequence>
<dbReference type="RefSeq" id="WP_188507914.1">
    <property type="nucleotide sequence ID" value="NZ_BMER01000005.1"/>
</dbReference>
<proteinExistence type="predicted"/>
<dbReference type="Gene3D" id="3.60.21.10">
    <property type="match status" value="1"/>
</dbReference>
<dbReference type="Proteomes" id="UP000660862">
    <property type="component" value="Unassembled WGS sequence"/>
</dbReference>
<accession>A0A917HZV0</accession>
<reference evidence="4" key="1">
    <citation type="journal article" date="2014" name="Int. J. Syst. Evol. Microbiol.">
        <title>Complete genome sequence of Corynebacterium casei LMG S-19264T (=DSM 44701T), isolated from a smear-ripened cheese.</title>
        <authorList>
            <consortium name="US DOE Joint Genome Institute (JGI-PGF)"/>
            <person name="Walter F."/>
            <person name="Albersmeier A."/>
            <person name="Kalinowski J."/>
            <person name="Ruckert C."/>
        </authorList>
    </citation>
    <scope>NUCLEOTIDE SEQUENCE</scope>
    <source>
        <strain evidence="4">CGMCC 1.12195</strain>
    </source>
</reference>
<dbReference type="PANTHER" id="PTHR22953">
    <property type="entry name" value="ACID PHOSPHATASE RELATED"/>
    <property type="match status" value="1"/>
</dbReference>
<feature type="region of interest" description="Disordered" evidence="2">
    <location>
        <begin position="147"/>
        <end position="175"/>
    </location>
</feature>
<dbReference type="GO" id="GO:0003993">
    <property type="term" value="F:acid phosphatase activity"/>
    <property type="evidence" value="ECO:0007669"/>
    <property type="project" value="InterPro"/>
</dbReference>
<dbReference type="InterPro" id="IPR039331">
    <property type="entry name" value="PAPs-like"/>
</dbReference>
<evidence type="ECO:0000313" key="4">
    <source>
        <dbReference type="EMBL" id="GGH00386.1"/>
    </source>
</evidence>
<dbReference type="EMBL" id="BMER01000005">
    <property type="protein sequence ID" value="GGH00386.1"/>
    <property type="molecule type" value="Genomic_DNA"/>
</dbReference>
<dbReference type="AlphaFoldDB" id="A0A917HZV0"/>
<evidence type="ECO:0000313" key="5">
    <source>
        <dbReference type="Proteomes" id="UP000660862"/>
    </source>
</evidence>
<dbReference type="Pfam" id="PF00149">
    <property type="entry name" value="Metallophos"/>
    <property type="match status" value="1"/>
</dbReference>
<feature type="domain" description="Calcineurin-like phosphoesterase" evidence="3">
    <location>
        <begin position="187"/>
        <end position="403"/>
    </location>
</feature>
<evidence type="ECO:0000256" key="2">
    <source>
        <dbReference type="SAM" id="MobiDB-lite"/>
    </source>
</evidence>
<comment type="caution">
    <text evidence="4">The sequence shown here is derived from an EMBL/GenBank/DDBJ whole genome shotgun (WGS) entry which is preliminary data.</text>
</comment>
<keyword evidence="1" id="KW-0732">Signal</keyword>
<dbReference type="PROSITE" id="PS51257">
    <property type="entry name" value="PROKAR_LIPOPROTEIN"/>
    <property type="match status" value="1"/>
</dbReference>